<dbReference type="AlphaFoldDB" id="A0A8J6F279"/>
<dbReference type="EMBL" id="WNTK01000008">
    <property type="protein sequence ID" value="KAG9479206.1"/>
    <property type="molecule type" value="Genomic_DNA"/>
</dbReference>
<name>A0A8J6F279_ELECQ</name>
<evidence type="ECO:0000313" key="1">
    <source>
        <dbReference type="EMBL" id="KAG9479206.1"/>
    </source>
</evidence>
<reference evidence="1" key="1">
    <citation type="thesis" date="2020" institute="ProQuest LLC" country="789 East Eisenhower Parkway, Ann Arbor, MI, USA">
        <title>Comparative Genomics and Chromosome Evolution.</title>
        <authorList>
            <person name="Mudd A.B."/>
        </authorList>
    </citation>
    <scope>NUCLEOTIDE SEQUENCE</scope>
    <source>
        <strain evidence="1">HN-11 Male</strain>
        <tissue evidence="1">Kidney and liver</tissue>
    </source>
</reference>
<sequence length="78" mass="8911">MSAMKLASHWSPRVVSDTGLLLYCGRWKSPLPLLHQSAARRYLPCRGCAPFATFLQDVSHQRRCLPYSHLCSAPRWNI</sequence>
<dbReference type="Proteomes" id="UP000770717">
    <property type="component" value="Unassembled WGS sequence"/>
</dbReference>
<evidence type="ECO:0000313" key="2">
    <source>
        <dbReference type="Proteomes" id="UP000770717"/>
    </source>
</evidence>
<accession>A0A8J6F279</accession>
<protein>
    <submittedName>
        <fullName evidence="1">Uncharacterized protein</fullName>
    </submittedName>
</protein>
<organism evidence="1 2">
    <name type="scientific">Eleutherodactylus coqui</name>
    <name type="common">Puerto Rican coqui</name>
    <dbReference type="NCBI Taxonomy" id="57060"/>
    <lineage>
        <taxon>Eukaryota</taxon>
        <taxon>Metazoa</taxon>
        <taxon>Chordata</taxon>
        <taxon>Craniata</taxon>
        <taxon>Vertebrata</taxon>
        <taxon>Euteleostomi</taxon>
        <taxon>Amphibia</taxon>
        <taxon>Batrachia</taxon>
        <taxon>Anura</taxon>
        <taxon>Neobatrachia</taxon>
        <taxon>Hyloidea</taxon>
        <taxon>Eleutherodactylidae</taxon>
        <taxon>Eleutherodactylinae</taxon>
        <taxon>Eleutherodactylus</taxon>
        <taxon>Eleutherodactylus</taxon>
    </lineage>
</organism>
<gene>
    <name evidence="1" type="ORF">GDO78_012727</name>
</gene>
<comment type="caution">
    <text evidence="1">The sequence shown here is derived from an EMBL/GenBank/DDBJ whole genome shotgun (WGS) entry which is preliminary data.</text>
</comment>
<proteinExistence type="predicted"/>
<keyword evidence="2" id="KW-1185">Reference proteome</keyword>